<evidence type="ECO:0000256" key="1">
    <source>
        <dbReference type="ARBA" id="ARBA00004123"/>
    </source>
</evidence>
<feature type="transmembrane region" description="Helical" evidence="10">
    <location>
        <begin position="246"/>
        <end position="264"/>
    </location>
</feature>
<evidence type="ECO:0000256" key="6">
    <source>
        <dbReference type="ARBA" id="ARBA00022989"/>
    </source>
</evidence>
<dbReference type="GO" id="GO:0005737">
    <property type="term" value="C:cytoplasm"/>
    <property type="evidence" value="ECO:0007669"/>
    <property type="project" value="UniProtKB-SubCell"/>
</dbReference>
<feature type="compositionally biased region" description="Basic and acidic residues" evidence="9">
    <location>
        <begin position="75"/>
        <end position="89"/>
    </location>
</feature>
<dbReference type="GO" id="GO:0036503">
    <property type="term" value="P:ERAD pathway"/>
    <property type="evidence" value="ECO:0007669"/>
    <property type="project" value="InterPro"/>
</dbReference>
<evidence type="ECO:0000256" key="3">
    <source>
        <dbReference type="ARBA" id="ARBA00004496"/>
    </source>
</evidence>
<evidence type="ECO:0000256" key="5">
    <source>
        <dbReference type="ARBA" id="ARBA00022692"/>
    </source>
</evidence>
<dbReference type="Proteomes" id="UP001460270">
    <property type="component" value="Unassembled WGS sequence"/>
</dbReference>
<keyword evidence="4" id="KW-0963">Cytoplasm</keyword>
<evidence type="ECO:0000256" key="9">
    <source>
        <dbReference type="SAM" id="MobiDB-lite"/>
    </source>
</evidence>
<name>A0AAW0MDT7_9GOBI</name>
<feature type="compositionally biased region" description="Polar residues" evidence="9">
    <location>
        <begin position="104"/>
        <end position="113"/>
    </location>
</feature>
<reference evidence="12" key="1">
    <citation type="submission" date="2024-04" db="EMBL/GenBank/DDBJ databases">
        <title>Salinicola lusitanus LLJ914,a marine bacterium isolated from the Okinawa Trough.</title>
        <authorList>
            <person name="Li J."/>
        </authorList>
    </citation>
    <scope>NUCLEOTIDE SEQUENCE [LARGE SCALE GENOMIC DNA]</scope>
</reference>
<evidence type="ECO:0000256" key="2">
    <source>
        <dbReference type="ARBA" id="ARBA00004370"/>
    </source>
</evidence>
<evidence type="ECO:0000256" key="4">
    <source>
        <dbReference type="ARBA" id="ARBA00022490"/>
    </source>
</evidence>
<proteinExistence type="predicted"/>
<dbReference type="PANTHER" id="PTHR14557:SF3">
    <property type="entry name" value="TRANSMEMBRANE AND UBIQUITIN-LIKE DOMAIN-CONTAINING PROTEIN 1"/>
    <property type="match status" value="1"/>
</dbReference>
<feature type="compositionally biased region" description="Polar residues" evidence="9">
    <location>
        <begin position="169"/>
        <end position="188"/>
    </location>
</feature>
<keyword evidence="7 10" id="KW-0472">Membrane</keyword>
<keyword evidence="5 10" id="KW-0812">Transmembrane</keyword>
<feature type="compositionally biased region" description="Basic and acidic residues" evidence="9">
    <location>
        <begin position="217"/>
        <end position="241"/>
    </location>
</feature>
<feature type="transmembrane region" description="Helical" evidence="10">
    <location>
        <begin position="124"/>
        <end position="149"/>
    </location>
</feature>
<evidence type="ECO:0000313" key="12">
    <source>
        <dbReference type="Proteomes" id="UP001460270"/>
    </source>
</evidence>
<dbReference type="GO" id="GO:0016020">
    <property type="term" value="C:membrane"/>
    <property type="evidence" value="ECO:0007669"/>
    <property type="project" value="UniProtKB-SubCell"/>
</dbReference>
<keyword evidence="12" id="KW-1185">Reference proteome</keyword>
<dbReference type="InterPro" id="IPR040352">
    <property type="entry name" value="TMUB1/2"/>
</dbReference>
<keyword evidence="6 10" id="KW-1133">Transmembrane helix</keyword>
<feature type="region of interest" description="Disordered" evidence="9">
    <location>
        <begin position="154"/>
        <end position="244"/>
    </location>
</feature>
<feature type="compositionally biased region" description="Low complexity" evidence="9">
    <location>
        <begin position="50"/>
        <end position="70"/>
    </location>
</feature>
<gene>
    <name evidence="11" type="ORF">WMY93_031667</name>
</gene>
<evidence type="ECO:0000256" key="10">
    <source>
        <dbReference type="SAM" id="Phobius"/>
    </source>
</evidence>
<dbReference type="GO" id="GO:0005634">
    <property type="term" value="C:nucleus"/>
    <property type="evidence" value="ECO:0007669"/>
    <property type="project" value="UniProtKB-SubCell"/>
</dbReference>
<feature type="transmembrane region" description="Helical" evidence="10">
    <location>
        <begin position="12"/>
        <end position="29"/>
    </location>
</feature>
<comment type="caution">
    <text evidence="11">The sequence shown here is derived from an EMBL/GenBank/DDBJ whole genome shotgun (WGS) entry which is preliminary data.</text>
</comment>
<keyword evidence="8" id="KW-0539">Nucleus</keyword>
<protein>
    <submittedName>
        <fullName evidence="11">Uncharacterized protein</fullName>
    </submittedName>
</protein>
<dbReference type="AlphaFoldDB" id="A0AAW0MDT7"/>
<evidence type="ECO:0000256" key="7">
    <source>
        <dbReference type="ARBA" id="ARBA00023136"/>
    </source>
</evidence>
<feature type="compositionally biased region" description="Basic and acidic residues" evidence="9">
    <location>
        <begin position="158"/>
        <end position="168"/>
    </location>
</feature>
<evidence type="ECO:0000313" key="11">
    <source>
        <dbReference type="EMBL" id="KAK7877655.1"/>
    </source>
</evidence>
<sequence length="266" mass="28500">MAVIEGVGDEVTLLLGLLLVLVVLLLAWASTGTSEPEPVQSESGPEEDTPTSSPASPSGSAPTEASPPAAVGGDKPGEGLRNRGRDERNSLVLRLKFLNDTERTATQPVPGQTGQRGGAGPEQVVVAMNVGGLMVPLLVLMLLVLSAWWPSGVPPLRPDLRPDPDRTQTQKPYQNQTKPTRIQQNPTERSSHRYVRRADGPAQSGGLWSVPPLRTGPETRPRPDLDPETRPEPDQTHENPSERSCTATLAGLTVLLSLVAFGVYRR</sequence>
<dbReference type="EMBL" id="JBBPFD010000680">
    <property type="protein sequence ID" value="KAK7877655.1"/>
    <property type="molecule type" value="Genomic_DNA"/>
</dbReference>
<accession>A0AAW0MDT7</accession>
<feature type="region of interest" description="Disordered" evidence="9">
    <location>
        <begin position="32"/>
        <end position="119"/>
    </location>
</feature>
<dbReference type="PANTHER" id="PTHR14557">
    <property type="entry name" value="PROTEIN C7ORF21"/>
    <property type="match status" value="1"/>
</dbReference>
<evidence type="ECO:0000256" key="8">
    <source>
        <dbReference type="ARBA" id="ARBA00023242"/>
    </source>
</evidence>
<comment type="subcellular location">
    <subcellularLocation>
        <location evidence="3">Cytoplasm</location>
    </subcellularLocation>
    <subcellularLocation>
        <location evidence="2">Membrane</location>
    </subcellularLocation>
    <subcellularLocation>
        <location evidence="1">Nucleus</location>
    </subcellularLocation>
</comment>
<organism evidence="11 12">
    <name type="scientific">Mugilogobius chulae</name>
    <name type="common">yellowstripe goby</name>
    <dbReference type="NCBI Taxonomy" id="88201"/>
    <lineage>
        <taxon>Eukaryota</taxon>
        <taxon>Metazoa</taxon>
        <taxon>Chordata</taxon>
        <taxon>Craniata</taxon>
        <taxon>Vertebrata</taxon>
        <taxon>Euteleostomi</taxon>
        <taxon>Actinopterygii</taxon>
        <taxon>Neopterygii</taxon>
        <taxon>Teleostei</taxon>
        <taxon>Neoteleostei</taxon>
        <taxon>Acanthomorphata</taxon>
        <taxon>Gobiaria</taxon>
        <taxon>Gobiiformes</taxon>
        <taxon>Gobioidei</taxon>
        <taxon>Gobiidae</taxon>
        <taxon>Gobionellinae</taxon>
        <taxon>Mugilogobius</taxon>
    </lineage>
</organism>